<dbReference type="Proteomes" id="UP000027222">
    <property type="component" value="Unassembled WGS sequence"/>
</dbReference>
<evidence type="ECO:0000313" key="3">
    <source>
        <dbReference type="Proteomes" id="UP000027222"/>
    </source>
</evidence>
<sequence>MFSAPLRALHFRQIMFIIIIHNITAVVTLPVLDIRLVLVLFFTLTTQVSAYTLRSPATSERGQLLNSGSRSPKIRLPLTSCSSCQPPVPDAHQTHHGLPALSQACMSDNRRR</sequence>
<dbReference type="HOGENOM" id="CLU_2146056_0_0_1"/>
<evidence type="ECO:0000313" key="2">
    <source>
        <dbReference type="EMBL" id="KDR69487.1"/>
    </source>
</evidence>
<organism evidence="2 3">
    <name type="scientific">Galerina marginata (strain CBS 339.88)</name>
    <dbReference type="NCBI Taxonomy" id="685588"/>
    <lineage>
        <taxon>Eukaryota</taxon>
        <taxon>Fungi</taxon>
        <taxon>Dikarya</taxon>
        <taxon>Basidiomycota</taxon>
        <taxon>Agaricomycotina</taxon>
        <taxon>Agaricomycetes</taxon>
        <taxon>Agaricomycetidae</taxon>
        <taxon>Agaricales</taxon>
        <taxon>Agaricineae</taxon>
        <taxon>Strophariaceae</taxon>
        <taxon>Galerina</taxon>
    </lineage>
</organism>
<protein>
    <submittedName>
        <fullName evidence="2">Uncharacterized protein</fullName>
    </submittedName>
</protein>
<dbReference type="AlphaFoldDB" id="A0A067SHM5"/>
<name>A0A067SHM5_GALM3</name>
<dbReference type="EMBL" id="KL142402">
    <property type="protein sequence ID" value="KDR69487.1"/>
    <property type="molecule type" value="Genomic_DNA"/>
</dbReference>
<evidence type="ECO:0000256" key="1">
    <source>
        <dbReference type="SAM" id="Phobius"/>
    </source>
</evidence>
<keyword evidence="3" id="KW-1185">Reference proteome</keyword>
<proteinExistence type="predicted"/>
<gene>
    <name evidence="2" type="ORF">GALMADRAFT_922760</name>
</gene>
<keyword evidence="1" id="KW-0472">Membrane</keyword>
<feature type="transmembrane region" description="Helical" evidence="1">
    <location>
        <begin position="9"/>
        <end position="28"/>
    </location>
</feature>
<keyword evidence="1" id="KW-1133">Transmembrane helix</keyword>
<keyword evidence="1" id="KW-0812">Transmembrane</keyword>
<accession>A0A067SHM5</accession>
<reference evidence="3" key="1">
    <citation type="journal article" date="2014" name="Proc. Natl. Acad. Sci. U.S.A.">
        <title>Extensive sampling of basidiomycete genomes demonstrates inadequacy of the white-rot/brown-rot paradigm for wood decay fungi.</title>
        <authorList>
            <person name="Riley R."/>
            <person name="Salamov A.A."/>
            <person name="Brown D.W."/>
            <person name="Nagy L.G."/>
            <person name="Floudas D."/>
            <person name="Held B.W."/>
            <person name="Levasseur A."/>
            <person name="Lombard V."/>
            <person name="Morin E."/>
            <person name="Otillar R."/>
            <person name="Lindquist E.A."/>
            <person name="Sun H."/>
            <person name="LaButti K.M."/>
            <person name="Schmutz J."/>
            <person name="Jabbour D."/>
            <person name="Luo H."/>
            <person name="Baker S.E."/>
            <person name="Pisabarro A.G."/>
            <person name="Walton J.D."/>
            <person name="Blanchette R.A."/>
            <person name="Henrissat B."/>
            <person name="Martin F."/>
            <person name="Cullen D."/>
            <person name="Hibbett D.S."/>
            <person name="Grigoriev I.V."/>
        </authorList>
    </citation>
    <scope>NUCLEOTIDE SEQUENCE [LARGE SCALE GENOMIC DNA]</scope>
    <source>
        <strain evidence="3">CBS 339.88</strain>
    </source>
</reference>